<dbReference type="EMBL" id="AGCU01018963">
    <property type="status" value="NOT_ANNOTATED_CDS"/>
    <property type="molecule type" value="Genomic_DNA"/>
</dbReference>
<feature type="region of interest" description="Disordered" evidence="7">
    <location>
        <begin position="1305"/>
        <end position="1325"/>
    </location>
</feature>
<dbReference type="EMBL" id="AGCU01018962">
    <property type="status" value="NOT_ANNOTATED_CDS"/>
    <property type="molecule type" value="Genomic_DNA"/>
</dbReference>
<reference evidence="10" key="1">
    <citation type="submission" date="2011-10" db="EMBL/GenBank/DDBJ databases">
        <authorList>
            <consortium name="Soft-shell Turtle Genome Consortium"/>
        </authorList>
    </citation>
    <scope>NUCLEOTIDE SEQUENCE [LARGE SCALE GENOMIC DNA]</scope>
    <source>
        <strain evidence="10">Daiwa-1</strain>
    </source>
</reference>
<feature type="region of interest" description="Disordered" evidence="7">
    <location>
        <begin position="1415"/>
        <end position="1468"/>
    </location>
</feature>
<evidence type="ECO:0000313" key="10">
    <source>
        <dbReference type="Proteomes" id="UP000007267"/>
    </source>
</evidence>
<reference evidence="9" key="3">
    <citation type="submission" date="2025-08" db="UniProtKB">
        <authorList>
            <consortium name="Ensembl"/>
        </authorList>
    </citation>
    <scope>IDENTIFICATION</scope>
</reference>
<dbReference type="OMA" id="MAVGMEE"/>
<sequence>EEDEGSKFCEEDIDQILQRRTQTITIQSEGKGSTFAKASFVASGNRTDISLDDPNFWQKWAKIAELDTDTRNEKESLVLDRPRVRKQTKHYNSFEEDELMEFSELDSDSDERPTRSRRLNEKTRRYLRAECFRVEKNLLIFGWGRWKDILAHGRFKWHLNETDMEMICRALLVYCVKHYKGDEKIKSFIWDLITPTKDGQNQALQNHSGLSAPVPRGRKGKKTKNQMLLPELKNADWLASCNPEVVLHDTALQQLVPAHVRGVLLRVRMLYYLKAEVLGEAADKAFDGTPARELDVLLPDIDYVEIPVDWWNAEADKSLLIGVFKHGYERYNAMRADPALCFLEKVGMPDAAEQGAGDGVQEAAERWVGEQAQQAGSQPLPQPLQPDSGNSYGEAAEKQDDGAAAQDGSDTERSCWPVSSALTARLRRLGTIYQRCTRKELPPRAEVLVPSNHGYWLQGEMFRRAAEMDPANKEMQKRWTRREQADFYRTVSSFGVIYDQEKKAFDWSQFRAISRLEKKTDESLEKYFYSFVAMCRTVCRLPLWKEDGPPDPSIHVEPITEERAARTLYRIELLRKVREQVLESPPPPERLKLYGSPPCGGLESLERGAESQAKLEGLEDALSRAEGSPQDTSCDTFLSTVRDIMSLTCEDSSLPDSLLGMLCEDKACPSEHGSLAHDSPSRVARLAEGKLDGDCHGSWDQLDSPSGGGEPWPSATASQPSGRVPAETGDASEQASPGPRSPALPSAEGVISLGLYGPSLRGLGLKIPPEQRFIGLLHKKGLEELGAPSHSEEEEGARRWQQTLRKDRGAARRPGLVGTPALACCQGRPLGQAFPPSWGRRGAGGGEESPAEHSPDCPKSLPPAPSPKAGPASRAVGCWEAGGSAWHLEGETLLQQEDDVDENKEEEEKEGPSQSHGCPEKYSEEEAKSSPCALPGETEELQDTRAPTIAQLLQEKTLYSFSEWPKDRVIISRIDSICHAVLKGKWPSSSQQLETVASSAGPRSGFAESGTPHPSFSDSALTAQVQGGSFLAPAFAKEERKHRQPFEFEPERDAKARSLERLAAAHPCPPGVLNGWGGRRTLRLSCSDRPSPAGARSPAPCSPSLPRRLTRLSRDLSPALGVSREALGPLLGPAPPVGTAVTGWLRKGSSPPGEQARSRPPGCSGGQSLSGAQEKAAVAPLLGPAPPVGTAVTGWARPDRPGTAPSAPHTAPAPGVRPEKAAPNKSLLDWLSQQSDYTLDVPAFSTSFADKPKQRRQRCKDPSKLDVHSLTGEERVPVVHKGTGRRGFLPESKFNRILTEPVLRDAGPRRRGRRPRSELIKAPGVSDSSGMGPLFMNGLIAGMDLVGLQNMRNMQGIPLTGLVGFPAGFAAVPAGEDVKSTLSMLPMMLPGMATVPQMFGVGGLLNPPMTTTCTSTASASLTSTTKSGTSNTEKATDDKQSSQDVKNEPLSENEPGPSSFSDQTESAITTSSPVAFNPFLIPGMSPGLIYPSMFLSPGIGMPLPGIQQTRHSEATNPESQKRKKKKTKGEPTNPEPETVSLSEKEAANSQNCTEQTPSLSSEKAHAIPAEEKALKEINNTN</sequence>
<feature type="region of interest" description="Disordered" evidence="7">
    <location>
        <begin position="806"/>
        <end position="876"/>
    </location>
</feature>
<keyword evidence="6" id="KW-0539">Nucleus</keyword>
<keyword evidence="3" id="KW-0156">Chromatin regulator</keyword>
<feature type="compositionally biased region" description="Polar residues" evidence="7">
    <location>
        <begin position="989"/>
        <end position="998"/>
    </location>
</feature>
<dbReference type="InterPro" id="IPR056342">
    <property type="entry name" value="HTH_CHD6-9"/>
</dbReference>
<feature type="domain" description="BRK" evidence="8">
    <location>
        <begin position="1271"/>
        <end position="1311"/>
    </location>
</feature>
<evidence type="ECO:0000256" key="4">
    <source>
        <dbReference type="ARBA" id="ARBA00023015"/>
    </source>
</evidence>
<dbReference type="SUPFAM" id="SSF160481">
    <property type="entry name" value="BRK domain-like"/>
    <property type="match status" value="1"/>
</dbReference>
<feature type="region of interest" description="Disordered" evidence="7">
    <location>
        <begin position="989"/>
        <end position="1019"/>
    </location>
</feature>
<evidence type="ECO:0000259" key="8">
    <source>
        <dbReference type="SMART" id="SM00592"/>
    </source>
</evidence>
<accession>K7GAY3</accession>
<dbReference type="SMART" id="SM00592">
    <property type="entry name" value="BRK"/>
    <property type="match status" value="1"/>
</dbReference>
<reference evidence="9" key="4">
    <citation type="submission" date="2025-09" db="UniProtKB">
        <authorList>
            <consortium name="Ensembl"/>
        </authorList>
    </citation>
    <scope>IDENTIFICATION</scope>
</reference>
<feature type="compositionally biased region" description="Basic and acidic residues" evidence="7">
    <location>
        <begin position="1434"/>
        <end position="1449"/>
    </location>
</feature>
<dbReference type="InterPro" id="IPR037259">
    <property type="entry name" value="BRK_sf"/>
</dbReference>
<feature type="compositionally biased region" description="Basic and acidic residues" evidence="7">
    <location>
        <begin position="1562"/>
        <end position="1575"/>
    </location>
</feature>
<dbReference type="STRING" id="13735.ENSPSIP00000017444"/>
<dbReference type="EMBL" id="AGCU01018964">
    <property type="status" value="NOT_ANNOTATED_CDS"/>
    <property type="molecule type" value="Genomic_DNA"/>
</dbReference>
<name>K7GAY3_PELSI</name>
<dbReference type="Ensembl" id="ENSPSIT00000017523.1">
    <property type="protein sequence ID" value="ENSPSIP00000017444.1"/>
    <property type="gene ID" value="ENSPSIG00000015482.1"/>
</dbReference>
<feature type="compositionally biased region" description="Low complexity" evidence="7">
    <location>
        <begin position="371"/>
        <end position="389"/>
    </location>
</feature>
<dbReference type="Pfam" id="PF23078">
    <property type="entry name" value="HTH_CHD6-9"/>
    <property type="match status" value="1"/>
</dbReference>
<dbReference type="Proteomes" id="UP000007267">
    <property type="component" value="Unassembled WGS sequence"/>
</dbReference>
<feature type="region of interest" description="Disordered" evidence="7">
    <location>
        <begin position="1191"/>
        <end position="1222"/>
    </location>
</feature>
<feature type="region of interest" description="Disordered" evidence="7">
    <location>
        <begin position="1126"/>
        <end position="1174"/>
    </location>
</feature>
<comment type="similarity">
    <text evidence="2">Belongs to the SNF2/RAD54 helicase family.</text>
</comment>
<dbReference type="EMBL" id="AGCU01018965">
    <property type="status" value="NOT_ANNOTATED_CDS"/>
    <property type="molecule type" value="Genomic_DNA"/>
</dbReference>
<proteinExistence type="inferred from homology"/>
<evidence type="ECO:0000256" key="6">
    <source>
        <dbReference type="ARBA" id="ARBA00023242"/>
    </source>
</evidence>
<feature type="region of interest" description="Disordered" evidence="7">
    <location>
        <begin position="1087"/>
        <end position="1107"/>
    </location>
</feature>
<feature type="region of interest" description="Disordered" evidence="7">
    <location>
        <begin position="1501"/>
        <end position="1581"/>
    </location>
</feature>
<dbReference type="EMBL" id="AGCU01018961">
    <property type="status" value="NOT_ANNOTATED_CDS"/>
    <property type="molecule type" value="Genomic_DNA"/>
</dbReference>
<feature type="compositionally biased region" description="Polar residues" evidence="7">
    <location>
        <begin position="200"/>
        <end position="209"/>
    </location>
</feature>
<evidence type="ECO:0000256" key="7">
    <source>
        <dbReference type="SAM" id="MobiDB-lite"/>
    </source>
</evidence>
<feature type="compositionally biased region" description="Polar residues" evidence="7">
    <location>
        <begin position="1456"/>
        <end position="1468"/>
    </location>
</feature>
<dbReference type="EMBL" id="AGCU01018958">
    <property type="status" value="NOT_ANNOTATED_CDS"/>
    <property type="molecule type" value="Genomic_DNA"/>
</dbReference>
<feature type="region of interest" description="Disordered" evidence="7">
    <location>
        <begin position="897"/>
        <end position="943"/>
    </location>
</feature>
<comment type="subcellular location">
    <subcellularLocation>
        <location evidence="1">Nucleus</location>
    </subcellularLocation>
</comment>
<dbReference type="HOGENOM" id="CLU_245114_0_0_1"/>
<dbReference type="Gene3D" id="1.10.10.60">
    <property type="entry name" value="Homeodomain-like"/>
    <property type="match status" value="1"/>
</dbReference>
<dbReference type="PANTHER" id="PTHR46850:SF1">
    <property type="entry name" value="CHROMODOMAIN-HELICASE-DNA-BINDING PROTEIN 9"/>
    <property type="match status" value="1"/>
</dbReference>
<keyword evidence="10" id="KW-1185">Reference proteome</keyword>
<dbReference type="PANTHER" id="PTHR46850">
    <property type="entry name" value="CHROMODOMAIN-HELICASE-DNA-BINDING PROTEIN 9"/>
    <property type="match status" value="1"/>
</dbReference>
<dbReference type="GO" id="GO:0005634">
    <property type="term" value="C:nucleus"/>
    <property type="evidence" value="ECO:0007669"/>
    <property type="project" value="UniProtKB-SubCell"/>
</dbReference>
<dbReference type="GO" id="GO:0006325">
    <property type="term" value="P:chromatin organization"/>
    <property type="evidence" value="ECO:0007669"/>
    <property type="project" value="UniProtKB-KW"/>
</dbReference>
<dbReference type="EMBL" id="AGCU01018957">
    <property type="status" value="NOT_ANNOTATED_CDS"/>
    <property type="molecule type" value="Genomic_DNA"/>
</dbReference>
<protein>
    <recommendedName>
        <fullName evidence="8">BRK domain-containing protein</fullName>
    </recommendedName>
</protein>
<dbReference type="InterPro" id="IPR051493">
    <property type="entry name" value="CHD"/>
</dbReference>
<organism evidence="9 10">
    <name type="scientific">Pelodiscus sinensis</name>
    <name type="common">Chinese softshell turtle</name>
    <name type="synonym">Trionyx sinensis</name>
    <dbReference type="NCBI Taxonomy" id="13735"/>
    <lineage>
        <taxon>Eukaryota</taxon>
        <taxon>Metazoa</taxon>
        <taxon>Chordata</taxon>
        <taxon>Craniata</taxon>
        <taxon>Vertebrata</taxon>
        <taxon>Euteleostomi</taxon>
        <taxon>Archelosauria</taxon>
        <taxon>Testudinata</taxon>
        <taxon>Testudines</taxon>
        <taxon>Cryptodira</taxon>
        <taxon>Trionychia</taxon>
        <taxon>Trionychidae</taxon>
        <taxon>Pelodiscus</taxon>
    </lineage>
</organism>
<evidence type="ECO:0000256" key="3">
    <source>
        <dbReference type="ARBA" id="ARBA00022853"/>
    </source>
</evidence>
<dbReference type="eggNOG" id="KOG0384">
    <property type="taxonomic scope" value="Eukaryota"/>
</dbReference>
<evidence type="ECO:0000256" key="1">
    <source>
        <dbReference type="ARBA" id="ARBA00004123"/>
    </source>
</evidence>
<dbReference type="EMBL" id="AGCU01018959">
    <property type="status" value="NOT_ANNOTATED_CDS"/>
    <property type="molecule type" value="Genomic_DNA"/>
</dbReference>
<feature type="region of interest" description="Disordered" evidence="7">
    <location>
        <begin position="692"/>
        <end position="745"/>
    </location>
</feature>
<keyword evidence="4" id="KW-0805">Transcription regulation</keyword>
<feature type="compositionally biased region" description="Polar residues" evidence="7">
    <location>
        <begin position="1506"/>
        <end position="1518"/>
    </location>
</feature>
<feature type="compositionally biased region" description="Acidic residues" evidence="7">
    <location>
        <begin position="897"/>
        <end position="909"/>
    </location>
</feature>
<evidence type="ECO:0000313" key="9">
    <source>
        <dbReference type="Ensembl" id="ENSPSIP00000017444.1"/>
    </source>
</evidence>
<dbReference type="EMBL" id="AGCU01018956">
    <property type="status" value="NOT_ANNOTATED_CDS"/>
    <property type="molecule type" value="Genomic_DNA"/>
</dbReference>
<feature type="compositionally biased region" description="Basic and acidic residues" evidence="7">
    <location>
        <begin position="918"/>
        <end position="928"/>
    </location>
</feature>
<feature type="region of interest" description="Disordered" evidence="7">
    <location>
        <begin position="367"/>
        <end position="414"/>
    </location>
</feature>
<keyword evidence="5" id="KW-0804">Transcription</keyword>
<feature type="region of interest" description="Disordered" evidence="7">
    <location>
        <begin position="200"/>
        <end position="221"/>
    </location>
</feature>
<dbReference type="EMBL" id="AGCU01018960">
    <property type="status" value="NOT_ANNOTATED_CDS"/>
    <property type="molecule type" value="Genomic_DNA"/>
</dbReference>
<evidence type="ECO:0000256" key="5">
    <source>
        <dbReference type="ARBA" id="ARBA00023163"/>
    </source>
</evidence>
<feature type="compositionally biased region" description="Low complexity" evidence="7">
    <location>
        <begin position="1201"/>
        <end position="1214"/>
    </location>
</feature>
<feature type="compositionally biased region" description="Low complexity" evidence="7">
    <location>
        <begin position="1415"/>
        <end position="1432"/>
    </location>
</feature>
<reference evidence="10" key="2">
    <citation type="journal article" date="2013" name="Nat. Genet.">
        <title>The draft genomes of soft-shell turtle and green sea turtle yield insights into the development and evolution of the turtle-specific body plan.</title>
        <authorList>
            <person name="Wang Z."/>
            <person name="Pascual-Anaya J."/>
            <person name="Zadissa A."/>
            <person name="Li W."/>
            <person name="Niimura Y."/>
            <person name="Huang Z."/>
            <person name="Li C."/>
            <person name="White S."/>
            <person name="Xiong Z."/>
            <person name="Fang D."/>
            <person name="Wang B."/>
            <person name="Ming Y."/>
            <person name="Chen Y."/>
            <person name="Zheng Y."/>
            <person name="Kuraku S."/>
            <person name="Pignatelli M."/>
            <person name="Herrero J."/>
            <person name="Beal K."/>
            <person name="Nozawa M."/>
            <person name="Li Q."/>
            <person name="Wang J."/>
            <person name="Zhang H."/>
            <person name="Yu L."/>
            <person name="Shigenobu S."/>
            <person name="Wang J."/>
            <person name="Liu J."/>
            <person name="Flicek P."/>
            <person name="Searle S."/>
            <person name="Wang J."/>
            <person name="Kuratani S."/>
            <person name="Yin Y."/>
            <person name="Aken B."/>
            <person name="Zhang G."/>
            <person name="Irie N."/>
        </authorList>
    </citation>
    <scope>NUCLEOTIDE SEQUENCE [LARGE SCALE GENOMIC DNA]</scope>
    <source>
        <strain evidence="10">Daiwa-1</strain>
    </source>
</reference>
<dbReference type="GeneTree" id="ENSGT00940000158986"/>
<dbReference type="InterPro" id="IPR006576">
    <property type="entry name" value="BRK_domain"/>
</dbReference>
<evidence type="ECO:0000256" key="2">
    <source>
        <dbReference type="ARBA" id="ARBA00007025"/>
    </source>
</evidence>
<feature type="compositionally biased region" description="Polar residues" evidence="7">
    <location>
        <begin position="1547"/>
        <end position="1561"/>
    </location>
</feature>